<dbReference type="RefSeq" id="WP_202102798.1">
    <property type="nucleotide sequence ID" value="NZ_JAERTY010000004.1"/>
</dbReference>
<feature type="domain" description="CSD" evidence="4">
    <location>
        <begin position="1"/>
        <end position="62"/>
    </location>
</feature>
<name>A0ABS1R3C1_9SPHI</name>
<dbReference type="Pfam" id="PF00313">
    <property type="entry name" value="CSD"/>
    <property type="match status" value="1"/>
</dbReference>
<organism evidence="5 6">
    <name type="scientific">Sphingobacterium faecale</name>
    <dbReference type="NCBI Taxonomy" id="2803775"/>
    <lineage>
        <taxon>Bacteria</taxon>
        <taxon>Pseudomonadati</taxon>
        <taxon>Bacteroidota</taxon>
        <taxon>Sphingobacteriia</taxon>
        <taxon>Sphingobacteriales</taxon>
        <taxon>Sphingobacteriaceae</taxon>
        <taxon>Sphingobacterium</taxon>
    </lineage>
</organism>
<sequence>MKEGIVKFFNESKGFGFITPNDGSNEVFVHVTGLTQNIRENDHVSFDIQEGKKGPNAVNVKLI</sequence>
<evidence type="ECO:0000313" key="5">
    <source>
        <dbReference type="EMBL" id="MBL1409049.1"/>
    </source>
</evidence>
<comment type="caution">
    <text evidence="5">The sequence shown here is derived from an EMBL/GenBank/DDBJ whole genome shotgun (WGS) entry which is preliminary data.</text>
</comment>
<dbReference type="InterPro" id="IPR019844">
    <property type="entry name" value="CSD_CS"/>
</dbReference>
<reference evidence="5 6" key="1">
    <citation type="submission" date="2021-01" db="EMBL/GenBank/DDBJ databases">
        <title>C459-1 draft genome sequence.</title>
        <authorList>
            <person name="Zhang X.-F."/>
        </authorList>
    </citation>
    <scope>NUCLEOTIDE SEQUENCE [LARGE SCALE GENOMIC DNA]</scope>
    <source>
        <strain evidence="6">C459-1</strain>
    </source>
</reference>
<evidence type="ECO:0000313" key="6">
    <source>
        <dbReference type="Proteomes" id="UP000625283"/>
    </source>
</evidence>
<dbReference type="SUPFAM" id="SSF50249">
    <property type="entry name" value="Nucleic acid-binding proteins"/>
    <property type="match status" value="1"/>
</dbReference>
<dbReference type="PRINTS" id="PR00050">
    <property type="entry name" value="COLDSHOCK"/>
</dbReference>
<dbReference type="PIRSF" id="PIRSF002599">
    <property type="entry name" value="Cold_shock_A"/>
    <property type="match status" value="1"/>
</dbReference>
<dbReference type="InterPro" id="IPR002059">
    <property type="entry name" value="CSP_DNA-bd"/>
</dbReference>
<dbReference type="SMART" id="SM00357">
    <property type="entry name" value="CSP"/>
    <property type="match status" value="1"/>
</dbReference>
<dbReference type="EMBL" id="JAERTY010000004">
    <property type="protein sequence ID" value="MBL1409049.1"/>
    <property type="molecule type" value="Genomic_DNA"/>
</dbReference>
<dbReference type="InterPro" id="IPR050181">
    <property type="entry name" value="Cold_shock_domain"/>
</dbReference>
<comment type="subcellular location">
    <subcellularLocation>
        <location evidence="1 3">Cytoplasm</location>
    </subcellularLocation>
</comment>
<accession>A0ABS1R3C1</accession>
<evidence type="ECO:0000256" key="2">
    <source>
        <dbReference type="ARBA" id="ARBA00022490"/>
    </source>
</evidence>
<dbReference type="CDD" id="cd04458">
    <property type="entry name" value="CSP_CDS"/>
    <property type="match status" value="1"/>
</dbReference>
<dbReference type="PROSITE" id="PS51857">
    <property type="entry name" value="CSD_2"/>
    <property type="match status" value="1"/>
</dbReference>
<evidence type="ECO:0000256" key="1">
    <source>
        <dbReference type="ARBA" id="ARBA00004496"/>
    </source>
</evidence>
<evidence type="ECO:0000256" key="3">
    <source>
        <dbReference type="RuleBase" id="RU000408"/>
    </source>
</evidence>
<proteinExistence type="predicted"/>
<protein>
    <submittedName>
        <fullName evidence="5">Cold-shock protein</fullName>
    </submittedName>
</protein>
<dbReference type="InterPro" id="IPR011129">
    <property type="entry name" value="CSD"/>
</dbReference>
<dbReference type="InterPro" id="IPR012156">
    <property type="entry name" value="Cold_shock_CspA"/>
</dbReference>
<dbReference type="PANTHER" id="PTHR11544">
    <property type="entry name" value="COLD SHOCK DOMAIN CONTAINING PROTEINS"/>
    <property type="match status" value="1"/>
</dbReference>
<gene>
    <name evidence="5" type="ORF">JKG61_09830</name>
</gene>
<dbReference type="Proteomes" id="UP000625283">
    <property type="component" value="Unassembled WGS sequence"/>
</dbReference>
<dbReference type="PROSITE" id="PS00352">
    <property type="entry name" value="CSD_1"/>
    <property type="match status" value="1"/>
</dbReference>
<dbReference type="InterPro" id="IPR012340">
    <property type="entry name" value="NA-bd_OB-fold"/>
</dbReference>
<keyword evidence="6" id="KW-1185">Reference proteome</keyword>
<dbReference type="Gene3D" id="6.20.370.130">
    <property type="match status" value="1"/>
</dbReference>
<evidence type="ECO:0000259" key="4">
    <source>
        <dbReference type="PROSITE" id="PS51857"/>
    </source>
</evidence>
<dbReference type="Gene3D" id="2.40.50.140">
    <property type="entry name" value="Nucleic acid-binding proteins"/>
    <property type="match status" value="1"/>
</dbReference>
<keyword evidence="2" id="KW-0963">Cytoplasm</keyword>